<comment type="cofactor">
    <cofactor evidence="1">
        <name>Mn(2+)</name>
        <dbReference type="ChEBI" id="CHEBI:29035"/>
    </cofactor>
</comment>
<dbReference type="GO" id="GO:0046872">
    <property type="term" value="F:metal ion binding"/>
    <property type="evidence" value="ECO:0007669"/>
    <property type="project" value="UniProtKB-KW"/>
</dbReference>
<dbReference type="InterPro" id="IPR036005">
    <property type="entry name" value="Creatinase/aminopeptidase-like"/>
</dbReference>
<dbReference type="PANTHER" id="PTHR46112:SF3">
    <property type="entry name" value="AMINOPEPTIDASE YPDF"/>
    <property type="match status" value="1"/>
</dbReference>
<evidence type="ECO:0000256" key="4">
    <source>
        <dbReference type="ARBA" id="ARBA00022801"/>
    </source>
</evidence>
<keyword evidence="3" id="KW-0479">Metal-binding</keyword>
<dbReference type="InterPro" id="IPR000587">
    <property type="entry name" value="Creatinase_N"/>
</dbReference>
<evidence type="ECO:0000313" key="8">
    <source>
        <dbReference type="Proteomes" id="UP000183988"/>
    </source>
</evidence>
<reference evidence="7 8" key="1">
    <citation type="submission" date="2016-11" db="EMBL/GenBank/DDBJ databases">
        <authorList>
            <person name="Jaros S."/>
            <person name="Januszkiewicz K."/>
            <person name="Wedrychowicz H."/>
        </authorList>
    </citation>
    <scope>NUCLEOTIDE SEQUENCE [LARGE SCALE GENOMIC DNA]</scope>
    <source>
        <strain evidence="7 8">IBRC-M 10683</strain>
    </source>
</reference>
<dbReference type="RefSeq" id="WP_072887563.1">
    <property type="nucleotide sequence ID" value="NZ_FQVW01000001.1"/>
</dbReference>
<dbReference type="InterPro" id="IPR000994">
    <property type="entry name" value="Pept_M24"/>
</dbReference>
<dbReference type="SUPFAM" id="SSF55920">
    <property type="entry name" value="Creatinase/aminopeptidase"/>
    <property type="match status" value="1"/>
</dbReference>
<evidence type="ECO:0000256" key="2">
    <source>
        <dbReference type="ARBA" id="ARBA00008766"/>
    </source>
</evidence>
<dbReference type="Pfam" id="PF00557">
    <property type="entry name" value="Peptidase_M24"/>
    <property type="match status" value="1"/>
</dbReference>
<keyword evidence="4" id="KW-0378">Hydrolase</keyword>
<gene>
    <name evidence="7" type="ORF">SAMN05216225_1001456</name>
</gene>
<keyword evidence="7" id="KW-0645">Protease</keyword>
<evidence type="ECO:0000256" key="3">
    <source>
        <dbReference type="ARBA" id="ARBA00022723"/>
    </source>
</evidence>
<accession>A0A1M5CZG1</accession>
<dbReference type="GO" id="GO:0004177">
    <property type="term" value="F:aminopeptidase activity"/>
    <property type="evidence" value="ECO:0007669"/>
    <property type="project" value="UniProtKB-KW"/>
</dbReference>
<dbReference type="Proteomes" id="UP000183988">
    <property type="component" value="Unassembled WGS sequence"/>
</dbReference>
<feature type="domain" description="Peptidase M24" evidence="5">
    <location>
        <begin position="134"/>
        <end position="337"/>
    </location>
</feature>
<keyword evidence="8" id="KW-1185">Reference proteome</keyword>
<dbReference type="PROSITE" id="PS00491">
    <property type="entry name" value="PROLINE_PEPTIDASE"/>
    <property type="match status" value="1"/>
</dbReference>
<organism evidence="7 8">
    <name type="scientific">Ornithinibacillus halophilus</name>
    <dbReference type="NCBI Taxonomy" id="930117"/>
    <lineage>
        <taxon>Bacteria</taxon>
        <taxon>Bacillati</taxon>
        <taxon>Bacillota</taxon>
        <taxon>Bacilli</taxon>
        <taxon>Bacillales</taxon>
        <taxon>Bacillaceae</taxon>
        <taxon>Ornithinibacillus</taxon>
    </lineage>
</organism>
<dbReference type="STRING" id="930117.SAMN05216225_1001456"/>
<evidence type="ECO:0000259" key="5">
    <source>
        <dbReference type="Pfam" id="PF00557"/>
    </source>
</evidence>
<proteinExistence type="inferred from homology"/>
<dbReference type="Pfam" id="PF01321">
    <property type="entry name" value="Creatinase_N"/>
    <property type="match status" value="1"/>
</dbReference>
<dbReference type="InterPro" id="IPR050659">
    <property type="entry name" value="Peptidase_M24B"/>
</dbReference>
<dbReference type="CDD" id="cd01092">
    <property type="entry name" value="APP-like"/>
    <property type="match status" value="1"/>
</dbReference>
<evidence type="ECO:0000259" key="6">
    <source>
        <dbReference type="Pfam" id="PF01321"/>
    </source>
</evidence>
<dbReference type="InterPro" id="IPR001131">
    <property type="entry name" value="Peptidase_M24B_aminopep-P_CS"/>
</dbReference>
<dbReference type="AlphaFoldDB" id="A0A1M5CZG1"/>
<evidence type="ECO:0000256" key="1">
    <source>
        <dbReference type="ARBA" id="ARBA00001936"/>
    </source>
</evidence>
<dbReference type="GO" id="GO:0008235">
    <property type="term" value="F:metalloexopeptidase activity"/>
    <property type="evidence" value="ECO:0007669"/>
    <property type="project" value="UniProtKB-ARBA"/>
</dbReference>
<keyword evidence="7" id="KW-0031">Aminopeptidase</keyword>
<dbReference type="SUPFAM" id="SSF53092">
    <property type="entry name" value="Creatinase/prolidase N-terminal domain"/>
    <property type="match status" value="1"/>
</dbReference>
<sequence length="353" mass="39229">MERINKLRTALGEHNLDAILITSPINRRYVTGFTGTAGAAIVSKEESLFITDFRYTEQATDQAKGFEVIEHKQLMDLEIRDQLKRLNVKRLGFEKNHTTYALFEQYNKSLEVELVPVSDIVENIRLIKSADELEIMKQAAKIADDAFYHIQNYIKPGVKEIDVSNELEFFMRKQGATSSSFDIIVASGNRSAMPHGVASEKEIQSGELVTLDYGALYNGYCSDITRTFAVGEISDELKDIYNTVLEAQLLGVEGIKPGMTGKEADDLTRDYIKSKGYGEYFGHSTGHGLGMEVHEGPGLSFRSSATLKPGMVVTVEPGIYIPNVGGCRIEDDIVITEDGNERLTKSPKDLIQL</sequence>
<dbReference type="PANTHER" id="PTHR46112">
    <property type="entry name" value="AMINOPEPTIDASE"/>
    <property type="match status" value="1"/>
</dbReference>
<dbReference type="FunFam" id="3.90.230.10:FF:000014">
    <property type="entry name" value="Aminopeptidase P family protein"/>
    <property type="match status" value="1"/>
</dbReference>
<name>A0A1M5CZG1_9BACI</name>
<dbReference type="Gene3D" id="3.40.350.10">
    <property type="entry name" value="Creatinase/prolidase N-terminal domain"/>
    <property type="match status" value="1"/>
</dbReference>
<dbReference type="Gene3D" id="3.90.230.10">
    <property type="entry name" value="Creatinase/methionine aminopeptidase superfamily"/>
    <property type="match status" value="1"/>
</dbReference>
<protein>
    <submittedName>
        <fullName evidence="7">Xaa-Pro aminopeptidase</fullName>
    </submittedName>
</protein>
<evidence type="ECO:0000313" key="7">
    <source>
        <dbReference type="EMBL" id="SHF60070.1"/>
    </source>
</evidence>
<dbReference type="PRINTS" id="PR00599">
    <property type="entry name" value="MAPEPTIDASE"/>
</dbReference>
<comment type="similarity">
    <text evidence="2">Belongs to the peptidase M24B family.</text>
</comment>
<dbReference type="OrthoDB" id="9806388at2"/>
<feature type="domain" description="Creatinase N-terminal" evidence="6">
    <location>
        <begin position="3"/>
        <end position="127"/>
    </location>
</feature>
<dbReference type="InterPro" id="IPR001714">
    <property type="entry name" value="Pept_M24_MAP"/>
</dbReference>
<dbReference type="InterPro" id="IPR029149">
    <property type="entry name" value="Creatin/AminoP/Spt16_N"/>
</dbReference>
<dbReference type="EMBL" id="FQVW01000001">
    <property type="protein sequence ID" value="SHF60070.1"/>
    <property type="molecule type" value="Genomic_DNA"/>
</dbReference>